<proteinExistence type="predicted"/>
<dbReference type="EMBL" id="CP019645">
    <property type="protein sequence ID" value="AQQ59837.1"/>
    <property type="molecule type" value="Genomic_DNA"/>
</dbReference>
<dbReference type="KEGG" id="hbl:XJ32_06795"/>
<sequence>MKLQLLHDIARLFCTHKMVTYIARVSDNVIHIRLDSINYFIDLNKGNPRIYSSEGILKTKQYNAPFDIAMSKYIYKANIKTCKLDGMNKILKLYCTYKSTYKSIETLFQIELINRATNAIIVQNDRIISALRFSDSLKRAILPKIPLAPLDQPHFLKTFTDNSTEDTLQMLREEYNIMQKSLLDQKREKVLQNLETKKAKLTKLLGSLPDIDTLTKERETNFMLANYILTRLDSIPNYATSLSIENKNYEIPCMNKPSLASDKLFKQTKKLKQKIEHIHKQQENLESKIIFLNNQIDFAKYANSQSLDILAPKKHNTKKLQKSHYASFYIDGVKISIGRNERENIRLLQDSKGDFLWLHICDIPSSHLIIHANKVSDQVLEYAGILLAKLCGIKDNKIVIDYTKRRFVRLTQGAHVVYAKENKLHLQLNKE</sequence>
<dbReference type="Gene3D" id="2.30.310.10">
    <property type="entry name" value="ibrinogen binding protein from staphylococcus aureus domain"/>
    <property type="match status" value="1"/>
</dbReference>
<keyword evidence="1" id="KW-0175">Coiled coil</keyword>
<protein>
    <submittedName>
        <fullName evidence="2">Fibronectin-binding protein</fullName>
    </submittedName>
</protein>
<organism evidence="2 3">
    <name type="scientific">Helicobacter bilis</name>
    <dbReference type="NCBI Taxonomy" id="37372"/>
    <lineage>
        <taxon>Bacteria</taxon>
        <taxon>Pseudomonadati</taxon>
        <taxon>Campylobacterota</taxon>
        <taxon>Epsilonproteobacteria</taxon>
        <taxon>Campylobacterales</taxon>
        <taxon>Helicobacteraceae</taxon>
        <taxon>Helicobacter</taxon>
    </lineage>
</organism>
<dbReference type="AlphaFoldDB" id="A0A1Q2LIK1"/>
<reference evidence="2 3" key="1">
    <citation type="submission" date="2017-02" db="EMBL/GenBank/DDBJ databases">
        <title>Whole genome sequencing of Helicobacter bilis strain AAQJH.</title>
        <authorList>
            <person name="Conlan S."/>
            <person name="Thomas P.J."/>
            <person name="Mullikin J."/>
            <person name="Palmore T.N."/>
            <person name="Frank K.M."/>
            <person name="Segre J.A."/>
        </authorList>
    </citation>
    <scope>NUCLEOTIDE SEQUENCE [LARGE SCALE GENOMIC DNA]</scope>
    <source>
        <strain evidence="2 3">AAQJH</strain>
    </source>
</reference>
<accession>A0A1Q2LIK1</accession>
<evidence type="ECO:0000256" key="1">
    <source>
        <dbReference type="SAM" id="Coils"/>
    </source>
</evidence>
<dbReference type="RefSeq" id="WP_077388781.1">
    <property type="nucleotide sequence ID" value="NZ_CP019645.1"/>
</dbReference>
<dbReference type="Proteomes" id="UP000188298">
    <property type="component" value="Chromosome"/>
</dbReference>
<feature type="coiled-coil region" evidence="1">
    <location>
        <begin position="268"/>
        <end position="295"/>
    </location>
</feature>
<gene>
    <name evidence="2" type="ORF">XJ32_06795</name>
</gene>
<evidence type="ECO:0000313" key="2">
    <source>
        <dbReference type="EMBL" id="AQQ59837.1"/>
    </source>
</evidence>
<name>A0A1Q2LIK1_9HELI</name>
<evidence type="ECO:0000313" key="3">
    <source>
        <dbReference type="Proteomes" id="UP000188298"/>
    </source>
</evidence>